<dbReference type="GO" id="GO:0009277">
    <property type="term" value="C:fungal-type cell wall"/>
    <property type="evidence" value="ECO:0007669"/>
    <property type="project" value="TreeGrafter"/>
</dbReference>
<comment type="caution">
    <text evidence="3">The sequence shown here is derived from an EMBL/GenBank/DDBJ whole genome shotgun (WGS) entry which is preliminary data.</text>
</comment>
<dbReference type="InterPro" id="IPR024655">
    <property type="entry name" value="Asl1_glyco_hydro_catalytic"/>
</dbReference>
<dbReference type="SUPFAM" id="SSF51445">
    <property type="entry name" value="(Trans)glycosidases"/>
    <property type="match status" value="1"/>
</dbReference>
<evidence type="ECO:0000313" key="4">
    <source>
        <dbReference type="Proteomes" id="UP000703269"/>
    </source>
</evidence>
<feature type="chain" id="PRO_5040250731" evidence="1">
    <location>
        <begin position="21"/>
        <end position="332"/>
    </location>
</feature>
<feature type="signal peptide" evidence="1">
    <location>
        <begin position="1"/>
        <end position="20"/>
    </location>
</feature>
<accession>A0A9P3L728</accession>
<protein>
    <submittedName>
        <fullName evidence="3">Glycoside hydrolase family 128 protein</fullName>
    </submittedName>
</protein>
<dbReference type="InterPro" id="IPR053183">
    <property type="entry name" value="ASL1"/>
</dbReference>
<dbReference type="PANTHER" id="PTHR34154">
    <property type="entry name" value="ALKALI-SENSITIVE LINKAGE PROTEIN 1"/>
    <property type="match status" value="1"/>
</dbReference>
<keyword evidence="4" id="KW-1185">Reference proteome</keyword>
<dbReference type="AlphaFoldDB" id="A0A9P3L728"/>
<dbReference type="OrthoDB" id="43654at2759"/>
<keyword evidence="3" id="KW-0378">Hydrolase</keyword>
<dbReference type="InterPro" id="IPR017853">
    <property type="entry name" value="GH"/>
</dbReference>
<sequence length="332" mass="36495">MPYPLTCFLALALFLPTAFANPARSTLDVRAVSSSAKAGLAWPNGPNADIQQYTTTGKVQWYYTWSPDGFQSNLEFVPMLWGTTQIDDWNQNIKSTIQSLHVTHALGFNEPQETGQSNLSPSDGASLWKQYMEPLKQQGIMLGSPAPSSAPSGKTWLQQWLAACGGGCTVDFIAMHWYDINSTAFMEYLEDFHNTFQRPIWVTEWACQNYNNANAQCSSQDIINFMNATQQFMDTTDWVERYAWFGAFENLQGVNQDDALMDSSGDINSLGEQYIGAITPNVSPDYQPGVVHGGSGSSNSSSGGPSLGSAAEAIVGRMLWVPTIIFVVYIVL</sequence>
<evidence type="ECO:0000313" key="3">
    <source>
        <dbReference type="EMBL" id="GJE84611.1"/>
    </source>
</evidence>
<keyword evidence="1" id="KW-0732">Signal</keyword>
<proteinExistence type="predicted"/>
<reference evidence="3 4" key="1">
    <citation type="submission" date="2021-08" db="EMBL/GenBank/DDBJ databases">
        <title>Draft Genome Sequence of Phanerochaete sordida strain YK-624.</title>
        <authorList>
            <person name="Mori T."/>
            <person name="Dohra H."/>
            <person name="Suzuki T."/>
            <person name="Kawagishi H."/>
            <person name="Hirai H."/>
        </authorList>
    </citation>
    <scope>NUCLEOTIDE SEQUENCE [LARGE SCALE GENOMIC DNA]</scope>
    <source>
        <strain evidence="3 4">YK-624</strain>
    </source>
</reference>
<dbReference type="EMBL" id="BPQB01000001">
    <property type="protein sequence ID" value="GJE84611.1"/>
    <property type="molecule type" value="Genomic_DNA"/>
</dbReference>
<dbReference type="GO" id="GO:0016787">
    <property type="term" value="F:hydrolase activity"/>
    <property type="evidence" value="ECO:0007669"/>
    <property type="project" value="UniProtKB-KW"/>
</dbReference>
<dbReference type="Pfam" id="PF11790">
    <property type="entry name" value="Glyco_hydro_cc"/>
    <property type="match status" value="1"/>
</dbReference>
<dbReference type="Proteomes" id="UP000703269">
    <property type="component" value="Unassembled WGS sequence"/>
</dbReference>
<dbReference type="Gene3D" id="3.20.20.80">
    <property type="entry name" value="Glycosidases"/>
    <property type="match status" value="1"/>
</dbReference>
<name>A0A9P3L728_9APHY</name>
<dbReference type="PANTHER" id="PTHR34154:SF3">
    <property type="entry name" value="ALKALI-SENSITIVE LINKAGE PROTEIN 1"/>
    <property type="match status" value="1"/>
</dbReference>
<evidence type="ECO:0000256" key="1">
    <source>
        <dbReference type="SAM" id="SignalP"/>
    </source>
</evidence>
<gene>
    <name evidence="3" type="ORF">PsYK624_006870</name>
</gene>
<evidence type="ECO:0000259" key="2">
    <source>
        <dbReference type="Pfam" id="PF11790"/>
    </source>
</evidence>
<organism evidence="3 4">
    <name type="scientific">Phanerochaete sordida</name>
    <dbReference type="NCBI Taxonomy" id="48140"/>
    <lineage>
        <taxon>Eukaryota</taxon>
        <taxon>Fungi</taxon>
        <taxon>Dikarya</taxon>
        <taxon>Basidiomycota</taxon>
        <taxon>Agaricomycotina</taxon>
        <taxon>Agaricomycetes</taxon>
        <taxon>Polyporales</taxon>
        <taxon>Phanerochaetaceae</taxon>
        <taxon>Phanerochaete</taxon>
    </lineage>
</organism>
<feature type="domain" description="Asl1-like glycosyl hydrolase catalytic" evidence="2">
    <location>
        <begin position="39"/>
        <end position="274"/>
    </location>
</feature>
<dbReference type="GO" id="GO:0071966">
    <property type="term" value="P:fungal-type cell wall polysaccharide metabolic process"/>
    <property type="evidence" value="ECO:0007669"/>
    <property type="project" value="TreeGrafter"/>
</dbReference>